<gene>
    <name evidence="4" type="ORF">EFL26_21935</name>
</gene>
<dbReference type="InterPro" id="IPR001094">
    <property type="entry name" value="Flavdoxin-like"/>
</dbReference>
<feature type="compositionally biased region" description="Low complexity" evidence="2">
    <location>
        <begin position="100"/>
        <end position="110"/>
    </location>
</feature>
<dbReference type="GO" id="GO:0005829">
    <property type="term" value="C:cytosol"/>
    <property type="evidence" value="ECO:0007669"/>
    <property type="project" value="TreeGrafter"/>
</dbReference>
<sequence length="276" mass="29204">MCGVWDGCAGVPAARFRRTDATRRRLAKASVRPCARASSPPGSRACPPSGRRSPRSSWSSTTGAGSTSTSAGWLLTVAAAGKSPTWTRWSASPSVLVVRHSSRHSSGTSSALDESRSTQHERTPYVGPIQILFGTESGNAEMVADDIADALEGRGLEHEVSAMENFEVDLLTSADFAIFITSTYGDGELPMTTAPFHDALVTAKPDLRSLRFAAFGLGDRTYDTYNNAVTVLASTLTELGATQVGETGRHDASGGESYSDTALGWLKQLLDDVALD</sequence>
<organism evidence="4 5">
    <name type="scientific">Nocardioides pocheonensis</name>
    <dbReference type="NCBI Taxonomy" id="661485"/>
    <lineage>
        <taxon>Bacteria</taxon>
        <taxon>Bacillati</taxon>
        <taxon>Actinomycetota</taxon>
        <taxon>Actinomycetes</taxon>
        <taxon>Propionibacteriales</taxon>
        <taxon>Nocardioidaceae</taxon>
        <taxon>Nocardioides</taxon>
    </lineage>
</organism>
<feature type="domain" description="Flavodoxin-like" evidence="3">
    <location>
        <begin position="129"/>
        <end position="270"/>
    </location>
</feature>
<dbReference type="EMBL" id="RJSF01000047">
    <property type="protein sequence ID" value="RNM11810.1"/>
    <property type="molecule type" value="Genomic_DNA"/>
</dbReference>
<dbReference type="InterPro" id="IPR029039">
    <property type="entry name" value="Flavoprotein-like_sf"/>
</dbReference>
<evidence type="ECO:0000256" key="1">
    <source>
        <dbReference type="ARBA" id="ARBA00022630"/>
    </source>
</evidence>
<dbReference type="PRINTS" id="PR00369">
    <property type="entry name" value="FLAVODOXIN"/>
</dbReference>
<proteinExistence type="predicted"/>
<keyword evidence="1" id="KW-0285">Flavoprotein</keyword>
<dbReference type="AlphaFoldDB" id="A0A3N0GIF3"/>
<dbReference type="InterPro" id="IPR008254">
    <property type="entry name" value="Flavodoxin/NO_synth"/>
</dbReference>
<dbReference type="PANTHER" id="PTHR19384">
    <property type="entry name" value="NITRIC OXIDE SYNTHASE-RELATED"/>
    <property type="match status" value="1"/>
</dbReference>
<name>A0A3N0GIF3_9ACTN</name>
<evidence type="ECO:0000313" key="5">
    <source>
        <dbReference type="Proteomes" id="UP000279994"/>
    </source>
</evidence>
<dbReference type="SUPFAM" id="SSF52218">
    <property type="entry name" value="Flavoproteins"/>
    <property type="match status" value="1"/>
</dbReference>
<dbReference type="GO" id="GO:0010181">
    <property type="term" value="F:FMN binding"/>
    <property type="evidence" value="ECO:0007669"/>
    <property type="project" value="InterPro"/>
</dbReference>
<accession>A0A3N0GIF3</accession>
<dbReference type="Gene3D" id="3.40.50.360">
    <property type="match status" value="1"/>
</dbReference>
<feature type="region of interest" description="Disordered" evidence="2">
    <location>
        <begin position="27"/>
        <end position="68"/>
    </location>
</feature>
<keyword evidence="5" id="KW-1185">Reference proteome</keyword>
<evidence type="ECO:0000313" key="4">
    <source>
        <dbReference type="EMBL" id="RNM11810.1"/>
    </source>
</evidence>
<dbReference type="GO" id="GO:0004783">
    <property type="term" value="F:sulfite reductase (NADPH) activity"/>
    <property type="evidence" value="ECO:0007669"/>
    <property type="project" value="TreeGrafter"/>
</dbReference>
<comment type="caution">
    <text evidence="4">The sequence shown here is derived from an EMBL/GenBank/DDBJ whole genome shotgun (WGS) entry which is preliminary data.</text>
</comment>
<evidence type="ECO:0000256" key="2">
    <source>
        <dbReference type="SAM" id="MobiDB-lite"/>
    </source>
</evidence>
<dbReference type="PANTHER" id="PTHR19384:SF109">
    <property type="entry name" value="SULFITE REDUCTASE [NADPH] FLAVOPROTEIN COMPONENT"/>
    <property type="match status" value="1"/>
</dbReference>
<dbReference type="GO" id="GO:0050660">
    <property type="term" value="F:flavin adenine dinucleotide binding"/>
    <property type="evidence" value="ECO:0007669"/>
    <property type="project" value="TreeGrafter"/>
</dbReference>
<dbReference type="OrthoDB" id="359268at2"/>
<dbReference type="Proteomes" id="UP000279994">
    <property type="component" value="Unassembled WGS sequence"/>
</dbReference>
<feature type="compositionally biased region" description="Low complexity" evidence="2">
    <location>
        <begin position="28"/>
        <end position="68"/>
    </location>
</feature>
<dbReference type="PROSITE" id="PS50902">
    <property type="entry name" value="FLAVODOXIN_LIKE"/>
    <property type="match status" value="1"/>
</dbReference>
<evidence type="ECO:0000259" key="3">
    <source>
        <dbReference type="PROSITE" id="PS50902"/>
    </source>
</evidence>
<reference evidence="4 5" key="1">
    <citation type="submission" date="2018-11" db="EMBL/GenBank/DDBJ databases">
        <authorList>
            <person name="Li F."/>
        </authorList>
    </citation>
    <scope>NUCLEOTIDE SEQUENCE [LARGE SCALE GENOMIC DNA]</scope>
    <source>
        <strain evidence="4 5">Gsoil 818</strain>
    </source>
</reference>
<protein>
    <recommendedName>
        <fullName evidence="3">Flavodoxin-like domain-containing protein</fullName>
    </recommendedName>
</protein>
<dbReference type="Pfam" id="PF00258">
    <property type="entry name" value="Flavodoxin_1"/>
    <property type="match status" value="1"/>
</dbReference>
<feature type="region of interest" description="Disordered" evidence="2">
    <location>
        <begin position="100"/>
        <end position="121"/>
    </location>
</feature>